<dbReference type="EMBL" id="KZ772677">
    <property type="protein sequence ID" value="PTQ48574.1"/>
    <property type="molecule type" value="Genomic_DNA"/>
</dbReference>
<protein>
    <recommendedName>
        <fullName evidence="4">Secreted protein</fullName>
    </recommendedName>
</protein>
<keyword evidence="3" id="KW-1185">Reference proteome</keyword>
<feature type="chain" id="PRO_5015305159" description="Secreted protein" evidence="1">
    <location>
        <begin position="20"/>
        <end position="123"/>
    </location>
</feature>
<accession>A0A2R6XR52</accession>
<evidence type="ECO:0000313" key="3">
    <source>
        <dbReference type="Proteomes" id="UP000244005"/>
    </source>
</evidence>
<evidence type="ECO:0000256" key="1">
    <source>
        <dbReference type="SAM" id="SignalP"/>
    </source>
</evidence>
<feature type="signal peptide" evidence="1">
    <location>
        <begin position="1"/>
        <end position="19"/>
    </location>
</feature>
<proteinExistence type="predicted"/>
<organism evidence="2 3">
    <name type="scientific">Marchantia polymorpha</name>
    <name type="common">Common liverwort</name>
    <name type="synonym">Marchantia aquatica</name>
    <dbReference type="NCBI Taxonomy" id="3197"/>
    <lineage>
        <taxon>Eukaryota</taxon>
        <taxon>Viridiplantae</taxon>
        <taxon>Streptophyta</taxon>
        <taxon>Embryophyta</taxon>
        <taxon>Marchantiophyta</taxon>
        <taxon>Marchantiopsida</taxon>
        <taxon>Marchantiidae</taxon>
        <taxon>Marchantiales</taxon>
        <taxon>Marchantiaceae</taxon>
        <taxon>Marchantia</taxon>
    </lineage>
</organism>
<name>A0A2R6XR52_MARPO</name>
<evidence type="ECO:0000313" key="2">
    <source>
        <dbReference type="EMBL" id="PTQ48574.1"/>
    </source>
</evidence>
<evidence type="ECO:0008006" key="4">
    <source>
        <dbReference type="Google" id="ProtNLM"/>
    </source>
</evidence>
<dbReference type="Proteomes" id="UP000244005">
    <property type="component" value="Unassembled WGS sequence"/>
</dbReference>
<gene>
    <name evidence="2" type="ORF">MARPO_0005s0199</name>
</gene>
<keyword evidence="1" id="KW-0732">Signal</keyword>
<sequence>MPLLPASVFLALIPSFACGTKGYKIKVCIAFCLLVRRCLSGCLSVCVSVIIPQSCMRVLRSYRRPHWDLSWIPTIAPYLSCKTGISSGRGGSFSFAAAAAQREFHFSTLAVSRTRQTVTLIAR</sequence>
<reference evidence="3" key="1">
    <citation type="journal article" date="2017" name="Cell">
        <title>Insights into land plant evolution garnered from the Marchantia polymorpha genome.</title>
        <authorList>
            <person name="Bowman J.L."/>
            <person name="Kohchi T."/>
            <person name="Yamato K.T."/>
            <person name="Jenkins J."/>
            <person name="Shu S."/>
            <person name="Ishizaki K."/>
            <person name="Yamaoka S."/>
            <person name="Nishihama R."/>
            <person name="Nakamura Y."/>
            <person name="Berger F."/>
            <person name="Adam C."/>
            <person name="Aki S.S."/>
            <person name="Althoff F."/>
            <person name="Araki T."/>
            <person name="Arteaga-Vazquez M.A."/>
            <person name="Balasubrmanian S."/>
            <person name="Barry K."/>
            <person name="Bauer D."/>
            <person name="Boehm C.R."/>
            <person name="Briginshaw L."/>
            <person name="Caballero-Perez J."/>
            <person name="Catarino B."/>
            <person name="Chen F."/>
            <person name="Chiyoda S."/>
            <person name="Chovatia M."/>
            <person name="Davies K.M."/>
            <person name="Delmans M."/>
            <person name="Demura T."/>
            <person name="Dierschke T."/>
            <person name="Dolan L."/>
            <person name="Dorantes-Acosta A.E."/>
            <person name="Eklund D.M."/>
            <person name="Florent S.N."/>
            <person name="Flores-Sandoval E."/>
            <person name="Fujiyama A."/>
            <person name="Fukuzawa H."/>
            <person name="Galik B."/>
            <person name="Grimanelli D."/>
            <person name="Grimwood J."/>
            <person name="Grossniklaus U."/>
            <person name="Hamada T."/>
            <person name="Haseloff J."/>
            <person name="Hetherington A.J."/>
            <person name="Higo A."/>
            <person name="Hirakawa Y."/>
            <person name="Hundley H.N."/>
            <person name="Ikeda Y."/>
            <person name="Inoue K."/>
            <person name="Inoue S.I."/>
            <person name="Ishida S."/>
            <person name="Jia Q."/>
            <person name="Kakita M."/>
            <person name="Kanazawa T."/>
            <person name="Kawai Y."/>
            <person name="Kawashima T."/>
            <person name="Kennedy M."/>
            <person name="Kinose K."/>
            <person name="Kinoshita T."/>
            <person name="Kohara Y."/>
            <person name="Koide E."/>
            <person name="Komatsu K."/>
            <person name="Kopischke S."/>
            <person name="Kubo M."/>
            <person name="Kyozuka J."/>
            <person name="Lagercrantz U."/>
            <person name="Lin S.S."/>
            <person name="Lindquist E."/>
            <person name="Lipzen A.M."/>
            <person name="Lu C.W."/>
            <person name="De Luna E."/>
            <person name="Martienssen R.A."/>
            <person name="Minamino N."/>
            <person name="Mizutani M."/>
            <person name="Mizutani M."/>
            <person name="Mochizuki N."/>
            <person name="Monte I."/>
            <person name="Mosher R."/>
            <person name="Nagasaki H."/>
            <person name="Nakagami H."/>
            <person name="Naramoto S."/>
            <person name="Nishitani K."/>
            <person name="Ohtani M."/>
            <person name="Okamoto T."/>
            <person name="Okumura M."/>
            <person name="Phillips J."/>
            <person name="Pollak B."/>
            <person name="Reinders A."/>
            <person name="Rovekamp M."/>
            <person name="Sano R."/>
            <person name="Sawa S."/>
            <person name="Schmid M.W."/>
            <person name="Shirakawa M."/>
            <person name="Solano R."/>
            <person name="Spunde A."/>
            <person name="Suetsugu N."/>
            <person name="Sugano S."/>
            <person name="Sugiyama A."/>
            <person name="Sun R."/>
            <person name="Suzuki Y."/>
            <person name="Takenaka M."/>
            <person name="Takezawa D."/>
            <person name="Tomogane H."/>
            <person name="Tsuzuki M."/>
            <person name="Ueda T."/>
            <person name="Umeda M."/>
            <person name="Ward J.M."/>
            <person name="Watanabe Y."/>
            <person name="Yazaki K."/>
            <person name="Yokoyama R."/>
            <person name="Yoshitake Y."/>
            <person name="Yotsui I."/>
            <person name="Zachgo S."/>
            <person name="Schmutz J."/>
        </authorList>
    </citation>
    <scope>NUCLEOTIDE SEQUENCE [LARGE SCALE GENOMIC DNA]</scope>
    <source>
        <strain evidence="3">Tak-1</strain>
    </source>
</reference>
<dbReference type="Gramene" id="Mp1g04080.1">
    <property type="protein sequence ID" value="Mp1g04080.1.cds1"/>
    <property type="gene ID" value="Mp1g04080"/>
</dbReference>
<dbReference type="AlphaFoldDB" id="A0A2R6XR52"/>